<dbReference type="Gene3D" id="3.40.50.620">
    <property type="entry name" value="HUPs"/>
    <property type="match status" value="1"/>
</dbReference>
<keyword evidence="4" id="KW-1185">Reference proteome</keyword>
<dbReference type="SUPFAM" id="SSF52402">
    <property type="entry name" value="Adenine nucleotide alpha hydrolases-like"/>
    <property type="match status" value="1"/>
</dbReference>
<sequence>MLTHILVPVDGSDHALNALVYAKNLTLSLSVPPKLTVLHVNPDVTINEPPVGIELDERIAEEGSRMLTPVQAMLADLSSGYNTLVKHGDPGKIICRTAGEEGADLIVMGTRGMGLVSELLIGSVSHYVIQHAGCPVLTTK</sequence>
<dbReference type="EMBL" id="BMHF01000004">
    <property type="protein sequence ID" value="GGA32357.1"/>
    <property type="molecule type" value="Genomic_DNA"/>
</dbReference>
<name>A0ABQ1FYK2_9BACL</name>
<dbReference type="InterPro" id="IPR006016">
    <property type="entry name" value="UspA"/>
</dbReference>
<dbReference type="PANTHER" id="PTHR31964:SF113">
    <property type="entry name" value="USPA DOMAIN-CONTAINING PROTEIN"/>
    <property type="match status" value="1"/>
</dbReference>
<comment type="caution">
    <text evidence="3">The sequence shown here is derived from an EMBL/GenBank/DDBJ whole genome shotgun (WGS) entry which is preliminary data.</text>
</comment>
<dbReference type="Proteomes" id="UP000609323">
    <property type="component" value="Unassembled WGS sequence"/>
</dbReference>
<dbReference type="InterPro" id="IPR014729">
    <property type="entry name" value="Rossmann-like_a/b/a_fold"/>
</dbReference>
<evidence type="ECO:0000313" key="3">
    <source>
        <dbReference type="EMBL" id="GGA32357.1"/>
    </source>
</evidence>
<comment type="similarity">
    <text evidence="1">Belongs to the universal stress protein A family.</text>
</comment>
<dbReference type="PRINTS" id="PR01438">
    <property type="entry name" value="UNVRSLSTRESS"/>
</dbReference>
<evidence type="ECO:0000256" key="1">
    <source>
        <dbReference type="ARBA" id="ARBA00008791"/>
    </source>
</evidence>
<feature type="domain" description="UspA" evidence="2">
    <location>
        <begin position="1"/>
        <end position="139"/>
    </location>
</feature>
<evidence type="ECO:0000313" key="4">
    <source>
        <dbReference type="Proteomes" id="UP000609323"/>
    </source>
</evidence>
<gene>
    <name evidence="3" type="ORF">GCM10010917_16810</name>
</gene>
<dbReference type="CDD" id="cd00293">
    <property type="entry name" value="USP-like"/>
    <property type="match status" value="1"/>
</dbReference>
<dbReference type="RefSeq" id="WP_094095214.1">
    <property type="nucleotide sequence ID" value="NZ_BMHF01000004.1"/>
</dbReference>
<proteinExistence type="inferred from homology"/>
<organism evidence="3 4">
    <name type="scientific">Paenibacillus physcomitrellae</name>
    <dbReference type="NCBI Taxonomy" id="1619311"/>
    <lineage>
        <taxon>Bacteria</taxon>
        <taxon>Bacillati</taxon>
        <taxon>Bacillota</taxon>
        <taxon>Bacilli</taxon>
        <taxon>Bacillales</taxon>
        <taxon>Paenibacillaceae</taxon>
        <taxon>Paenibacillus</taxon>
    </lineage>
</organism>
<dbReference type="InterPro" id="IPR006015">
    <property type="entry name" value="Universal_stress_UspA"/>
</dbReference>
<dbReference type="Pfam" id="PF00582">
    <property type="entry name" value="Usp"/>
    <property type="match status" value="1"/>
</dbReference>
<protein>
    <submittedName>
        <fullName evidence="3">Universal stress protein UspA</fullName>
    </submittedName>
</protein>
<evidence type="ECO:0000259" key="2">
    <source>
        <dbReference type="Pfam" id="PF00582"/>
    </source>
</evidence>
<dbReference type="PANTHER" id="PTHR31964">
    <property type="entry name" value="ADENINE NUCLEOTIDE ALPHA HYDROLASES-LIKE SUPERFAMILY PROTEIN"/>
    <property type="match status" value="1"/>
</dbReference>
<accession>A0ABQ1FYK2</accession>
<reference evidence="4" key="1">
    <citation type="journal article" date="2019" name="Int. J. Syst. Evol. Microbiol.">
        <title>The Global Catalogue of Microorganisms (GCM) 10K type strain sequencing project: providing services to taxonomists for standard genome sequencing and annotation.</title>
        <authorList>
            <consortium name="The Broad Institute Genomics Platform"/>
            <consortium name="The Broad Institute Genome Sequencing Center for Infectious Disease"/>
            <person name="Wu L."/>
            <person name="Ma J."/>
        </authorList>
    </citation>
    <scope>NUCLEOTIDE SEQUENCE [LARGE SCALE GENOMIC DNA]</scope>
    <source>
        <strain evidence="4">CGMCC 1.15044</strain>
    </source>
</reference>